<organism evidence="8 9">
    <name type="scientific">Geobacillus subterraneus</name>
    <dbReference type="NCBI Taxonomy" id="129338"/>
    <lineage>
        <taxon>Bacteria</taxon>
        <taxon>Bacillati</taxon>
        <taxon>Bacillota</taxon>
        <taxon>Bacilli</taxon>
        <taxon>Bacillales</taxon>
        <taxon>Anoxybacillaceae</taxon>
        <taxon>Geobacillus</taxon>
    </lineage>
</organism>
<feature type="transmembrane region" description="Helical" evidence="7">
    <location>
        <begin position="48"/>
        <end position="69"/>
    </location>
</feature>
<evidence type="ECO:0000256" key="5">
    <source>
        <dbReference type="ARBA" id="ARBA00022989"/>
    </source>
</evidence>
<dbReference type="Proteomes" id="UP000501421">
    <property type="component" value="Chromosome"/>
</dbReference>
<feature type="transmembrane region" description="Helical" evidence="7">
    <location>
        <begin position="324"/>
        <end position="344"/>
    </location>
</feature>
<evidence type="ECO:0000256" key="3">
    <source>
        <dbReference type="ARBA" id="ARBA00022475"/>
    </source>
</evidence>
<evidence type="ECO:0000256" key="1">
    <source>
        <dbReference type="ARBA" id="ARBA00004651"/>
    </source>
</evidence>
<feature type="transmembrane region" description="Helical" evidence="7">
    <location>
        <begin position="164"/>
        <end position="184"/>
    </location>
</feature>
<comment type="subcellular location">
    <subcellularLocation>
        <location evidence="1">Cell membrane</location>
        <topology evidence="1">Multi-pass membrane protein</topology>
    </subcellularLocation>
</comment>
<dbReference type="RefSeq" id="WP_051962649.1">
    <property type="nucleotide sequence ID" value="NZ_AP022557.1"/>
</dbReference>
<dbReference type="GO" id="GO:0005886">
    <property type="term" value="C:plasma membrane"/>
    <property type="evidence" value="ECO:0007669"/>
    <property type="project" value="UniProtKB-SubCell"/>
</dbReference>
<dbReference type="EMBL" id="AP022557">
    <property type="protein sequence ID" value="BBW96996.1"/>
    <property type="molecule type" value="Genomic_DNA"/>
</dbReference>
<sequence>MEKGKKAVRPDRLTWGQEKRRWVGGVVFPFSVAAIGMALASLPGLDHLGPLACAILLAVLYRHVFGYPVALRSGIQFVSKYLLRLAIVLFGLKLNIAVLLQHGWGLVFRDLVIVVFAIFTMVWIGKMVNVSPSLSLLLGIGTGVCGAAAIAAVSPILQSDDEDTALSIGMIALVGTVFSIGYTLIRPLLPLSSLQYGAWSGMSLHEIAHVALAGAPAGQEALALALLAKLGRVLWLAPLSFVLMYWKKTKANCHDGRKTKVPFPWFLLGFIVMSLFGSYVLGNAISVSPGVLSFLSFVTSLFLTAAMVGLGLNVDLRTWGRNGWRPLAAMCLVSFCLSLLSLFFV</sequence>
<keyword evidence="5 7" id="KW-1133">Transmembrane helix</keyword>
<protein>
    <submittedName>
        <fullName evidence="8">Membrane protein</fullName>
    </submittedName>
</protein>
<evidence type="ECO:0000313" key="8">
    <source>
        <dbReference type="EMBL" id="BBW96996.1"/>
    </source>
</evidence>
<evidence type="ECO:0000256" key="7">
    <source>
        <dbReference type="SAM" id="Phobius"/>
    </source>
</evidence>
<evidence type="ECO:0000256" key="2">
    <source>
        <dbReference type="ARBA" id="ARBA00007977"/>
    </source>
</evidence>
<proteinExistence type="inferred from homology"/>
<feature type="transmembrane region" description="Helical" evidence="7">
    <location>
        <begin position="21"/>
        <end position="42"/>
    </location>
</feature>
<feature type="transmembrane region" description="Helical" evidence="7">
    <location>
        <begin position="221"/>
        <end position="245"/>
    </location>
</feature>
<dbReference type="Pfam" id="PF03601">
    <property type="entry name" value="Cons_hypoth698"/>
    <property type="match status" value="1"/>
</dbReference>
<dbReference type="PANTHER" id="PTHR30106:SF2">
    <property type="entry name" value="UPF0324 INNER MEMBRANE PROTEIN YEIH"/>
    <property type="match status" value="1"/>
</dbReference>
<keyword evidence="9" id="KW-1185">Reference proteome</keyword>
<keyword evidence="4 7" id="KW-0812">Transmembrane</keyword>
<gene>
    <name evidence="8" type="ORF">GsuE55_18290</name>
</gene>
<reference evidence="9" key="1">
    <citation type="journal article" date="2020" name="Microbiol. Resour. Announc.">
        <title>Complete Genome Sequence of Geobacillus sp. Strain E55-1, Isolated from Mine Geyser in Japan.</title>
        <authorList>
            <person name="Miyazaki K."/>
            <person name="Hase E."/>
            <person name="Tokito N."/>
        </authorList>
    </citation>
    <scope>NUCLEOTIDE SEQUENCE [LARGE SCALE GENOMIC DNA]</scope>
    <source>
        <strain evidence="9">E55-1</strain>
    </source>
</reference>
<keyword evidence="6 7" id="KW-0472">Membrane</keyword>
<name>A0A679FTF2_9BACL</name>
<feature type="transmembrane region" description="Helical" evidence="7">
    <location>
        <begin position="106"/>
        <end position="124"/>
    </location>
</feature>
<accession>A0A679FTF2</accession>
<dbReference type="AlphaFoldDB" id="A0A679FTF2"/>
<evidence type="ECO:0000256" key="4">
    <source>
        <dbReference type="ARBA" id="ARBA00022692"/>
    </source>
</evidence>
<comment type="similarity">
    <text evidence="2">Belongs to the UPF0324 family.</text>
</comment>
<feature type="transmembrane region" description="Helical" evidence="7">
    <location>
        <begin position="265"/>
        <end position="285"/>
    </location>
</feature>
<evidence type="ECO:0000256" key="6">
    <source>
        <dbReference type="ARBA" id="ARBA00023136"/>
    </source>
</evidence>
<feature type="transmembrane region" description="Helical" evidence="7">
    <location>
        <begin position="291"/>
        <end position="312"/>
    </location>
</feature>
<dbReference type="InterPro" id="IPR018383">
    <property type="entry name" value="UPF0324_pro"/>
</dbReference>
<evidence type="ECO:0000313" key="9">
    <source>
        <dbReference type="Proteomes" id="UP000501421"/>
    </source>
</evidence>
<feature type="transmembrane region" description="Helical" evidence="7">
    <location>
        <begin position="81"/>
        <end position="100"/>
    </location>
</feature>
<keyword evidence="3" id="KW-1003">Cell membrane</keyword>
<dbReference type="PANTHER" id="PTHR30106">
    <property type="entry name" value="INNER MEMBRANE PROTEIN YEIH-RELATED"/>
    <property type="match status" value="1"/>
</dbReference>
<feature type="transmembrane region" description="Helical" evidence="7">
    <location>
        <begin position="136"/>
        <end position="158"/>
    </location>
</feature>